<reference evidence="10" key="1">
    <citation type="journal article" date="2020" name="mSystems">
        <title>Genome- and Community-Level Interaction Insights into Carbon Utilization and Element Cycling Functions of Hydrothermarchaeota in Hydrothermal Sediment.</title>
        <authorList>
            <person name="Zhou Z."/>
            <person name="Liu Y."/>
            <person name="Xu W."/>
            <person name="Pan J."/>
            <person name="Luo Z.H."/>
            <person name="Li M."/>
        </authorList>
    </citation>
    <scope>NUCLEOTIDE SEQUENCE [LARGE SCALE GENOMIC DNA]</scope>
    <source>
        <strain evidence="10">SpSt-81</strain>
    </source>
</reference>
<dbReference type="PANTHER" id="PTHR38438">
    <property type="entry name" value="RIBOFLAVIN TRANSPORTER RIBU"/>
    <property type="match status" value="1"/>
</dbReference>
<keyword evidence="5 9" id="KW-0812">Transmembrane</keyword>
<protein>
    <recommendedName>
        <fullName evidence="8">Riboflavin transporter</fullName>
    </recommendedName>
</protein>
<evidence type="ECO:0000256" key="9">
    <source>
        <dbReference type="SAM" id="Phobius"/>
    </source>
</evidence>
<evidence type="ECO:0000256" key="2">
    <source>
        <dbReference type="ARBA" id="ARBA00005540"/>
    </source>
</evidence>
<comment type="caution">
    <text evidence="10">The sequence shown here is derived from an EMBL/GenBank/DDBJ whole genome shotgun (WGS) entry which is preliminary data.</text>
</comment>
<sequence length="177" mass="19136">MTTKKLTTISILTALSIILSITIYFPILPQAPYLLYDPGDIPLLLIALYYGISEGIIATLIVAILMAIFTGQGGPIGALMHFIATGTLITVAGILYRKTKNRILSLFFGTISMAITMAIANLILTPIYLGVPRSSIIPLIIPVIIPFNLIKAGVNSIIAYLISSINTLTNYLLEKKE</sequence>
<evidence type="ECO:0000256" key="4">
    <source>
        <dbReference type="ARBA" id="ARBA00022475"/>
    </source>
</evidence>
<evidence type="ECO:0000256" key="6">
    <source>
        <dbReference type="ARBA" id="ARBA00022989"/>
    </source>
</evidence>
<dbReference type="Gene3D" id="1.10.1760.20">
    <property type="match status" value="1"/>
</dbReference>
<dbReference type="AlphaFoldDB" id="A0A7C3MIG9"/>
<feature type="transmembrane region" description="Helical" evidence="9">
    <location>
        <begin position="7"/>
        <end position="27"/>
    </location>
</feature>
<comment type="similarity">
    <text evidence="2 8">Belongs to the prokaryotic riboflavin transporter (P-RFT) (TC 2.A.87) family.</text>
</comment>
<keyword evidence="3 8" id="KW-0813">Transport</keyword>
<accession>A0A7C3MIG9</accession>
<proteinExistence type="inferred from homology"/>
<dbReference type="GO" id="GO:0005886">
    <property type="term" value="C:plasma membrane"/>
    <property type="evidence" value="ECO:0007669"/>
    <property type="project" value="UniProtKB-SubCell"/>
</dbReference>
<keyword evidence="6 9" id="KW-1133">Transmembrane helix</keyword>
<evidence type="ECO:0000256" key="5">
    <source>
        <dbReference type="ARBA" id="ARBA00022692"/>
    </source>
</evidence>
<comment type="function">
    <text evidence="8">Probably a riboflavin-binding protein that interacts with the energy-coupling factor (ECF) ABC-transporter complex.</text>
</comment>
<evidence type="ECO:0000256" key="1">
    <source>
        <dbReference type="ARBA" id="ARBA00004651"/>
    </source>
</evidence>
<keyword evidence="7 8" id="KW-0472">Membrane</keyword>
<dbReference type="GO" id="GO:0032217">
    <property type="term" value="F:riboflavin transmembrane transporter activity"/>
    <property type="evidence" value="ECO:0007669"/>
    <property type="project" value="UniProtKB-UniRule"/>
</dbReference>
<dbReference type="Pfam" id="PF12822">
    <property type="entry name" value="ECF_trnsprt"/>
    <property type="match status" value="1"/>
</dbReference>
<keyword evidence="4 8" id="KW-1003">Cell membrane</keyword>
<dbReference type="InterPro" id="IPR024529">
    <property type="entry name" value="ECF_trnsprt_substrate-spec"/>
</dbReference>
<feature type="transmembrane region" description="Helical" evidence="9">
    <location>
        <begin position="47"/>
        <end position="69"/>
    </location>
</feature>
<organism evidence="10">
    <name type="scientific">Dictyoglomus thermophilum</name>
    <dbReference type="NCBI Taxonomy" id="14"/>
    <lineage>
        <taxon>Bacteria</taxon>
        <taxon>Pseudomonadati</taxon>
        <taxon>Dictyoglomota</taxon>
        <taxon>Dictyoglomia</taxon>
        <taxon>Dictyoglomales</taxon>
        <taxon>Dictyoglomaceae</taxon>
        <taxon>Dictyoglomus</taxon>
    </lineage>
</organism>
<dbReference type="InterPro" id="IPR025720">
    <property type="entry name" value="RibU"/>
</dbReference>
<feature type="transmembrane region" description="Helical" evidence="9">
    <location>
        <begin position="103"/>
        <end position="124"/>
    </location>
</feature>
<gene>
    <name evidence="10" type="ORF">ENW00_07170</name>
</gene>
<feature type="transmembrane region" description="Helical" evidence="9">
    <location>
        <begin position="136"/>
        <end position="162"/>
    </location>
</feature>
<evidence type="ECO:0000313" key="10">
    <source>
        <dbReference type="EMBL" id="HFX13910.1"/>
    </source>
</evidence>
<feature type="transmembrane region" description="Helical" evidence="9">
    <location>
        <begin position="76"/>
        <end position="97"/>
    </location>
</feature>
<comment type="subcellular location">
    <subcellularLocation>
        <location evidence="1">Cell membrane</location>
        <topology evidence="1">Multi-pass membrane protein</topology>
    </subcellularLocation>
</comment>
<dbReference type="PANTHER" id="PTHR38438:SF1">
    <property type="entry name" value="RIBOFLAVIN TRANSPORTER RIBU"/>
    <property type="match status" value="1"/>
</dbReference>
<evidence type="ECO:0000256" key="3">
    <source>
        <dbReference type="ARBA" id="ARBA00022448"/>
    </source>
</evidence>
<evidence type="ECO:0000256" key="7">
    <source>
        <dbReference type="ARBA" id="ARBA00023136"/>
    </source>
</evidence>
<dbReference type="EMBL" id="DTIN01000027">
    <property type="protein sequence ID" value="HFX13910.1"/>
    <property type="molecule type" value="Genomic_DNA"/>
</dbReference>
<evidence type="ECO:0000256" key="8">
    <source>
        <dbReference type="PIRNR" id="PIRNR037778"/>
    </source>
</evidence>
<name>A0A7C3MIG9_DICTH</name>
<dbReference type="PIRSF" id="PIRSF037778">
    <property type="entry name" value="UCP037778_transp_RibU"/>
    <property type="match status" value="1"/>
</dbReference>